<protein>
    <submittedName>
        <fullName evidence="7">AcrR family transcriptional regulator</fullName>
    </submittedName>
</protein>
<reference evidence="7 8" key="1">
    <citation type="submission" date="2020-07" db="EMBL/GenBank/DDBJ databases">
        <title>Sequencing the genomes of 1000 actinobacteria strains.</title>
        <authorList>
            <person name="Klenk H.-P."/>
        </authorList>
    </citation>
    <scope>NUCLEOTIDE SEQUENCE [LARGE SCALE GENOMIC DNA]</scope>
    <source>
        <strain evidence="7 8">DSM 104001</strain>
    </source>
</reference>
<dbReference type="InterPro" id="IPR036271">
    <property type="entry name" value="Tet_transcr_reg_TetR-rel_C_sf"/>
</dbReference>
<dbReference type="GO" id="GO:0046677">
    <property type="term" value="P:response to antibiotic"/>
    <property type="evidence" value="ECO:0007669"/>
    <property type="project" value="InterPro"/>
</dbReference>
<evidence type="ECO:0000256" key="2">
    <source>
        <dbReference type="ARBA" id="ARBA00023015"/>
    </source>
</evidence>
<dbReference type="SUPFAM" id="SSF48498">
    <property type="entry name" value="Tetracyclin repressor-like, C-terminal domain"/>
    <property type="match status" value="1"/>
</dbReference>
<gene>
    <name evidence="7" type="ORF">GGQ55_000752</name>
</gene>
<feature type="DNA-binding region" description="H-T-H motif" evidence="5">
    <location>
        <begin position="34"/>
        <end position="53"/>
    </location>
</feature>
<dbReference type="PROSITE" id="PS50977">
    <property type="entry name" value="HTH_TETR_2"/>
    <property type="match status" value="1"/>
</dbReference>
<dbReference type="RefSeq" id="WP_179715189.1">
    <property type="nucleotide sequence ID" value="NZ_JACBZT010000001.1"/>
</dbReference>
<keyword evidence="3 5" id="KW-0238">DNA-binding</keyword>
<evidence type="ECO:0000313" key="8">
    <source>
        <dbReference type="Proteomes" id="UP000541969"/>
    </source>
</evidence>
<dbReference type="Proteomes" id="UP000541969">
    <property type="component" value="Unassembled WGS sequence"/>
</dbReference>
<sequence>MPPTKSETRPSLSRDLVADRALEIADAEGIEAVTIRRLATELGVTPMALYWHFRTKEDLLAGLADRVLDAIEVPARTSDWAADIRAALTVLVAAMRPHPQVAYLVPERIMANPKGLDLTETALATLSDAGFSQEHASYLAMQALRAAITMVTGDQVDDSGQTAEERDAHLRTKKAALASLDPAKYPAVVAHADAMTHCSDVEAFFDFGIDLYVAGVRGLAERAR</sequence>
<dbReference type="PANTHER" id="PTHR30055">
    <property type="entry name" value="HTH-TYPE TRANSCRIPTIONAL REGULATOR RUTR"/>
    <property type="match status" value="1"/>
</dbReference>
<evidence type="ECO:0000256" key="5">
    <source>
        <dbReference type="PROSITE-ProRule" id="PRU00335"/>
    </source>
</evidence>
<dbReference type="SUPFAM" id="SSF46689">
    <property type="entry name" value="Homeodomain-like"/>
    <property type="match status" value="1"/>
</dbReference>
<evidence type="ECO:0000256" key="3">
    <source>
        <dbReference type="ARBA" id="ARBA00023125"/>
    </source>
</evidence>
<keyword evidence="8" id="KW-1185">Reference proteome</keyword>
<comment type="caution">
    <text evidence="7">The sequence shown here is derived from an EMBL/GenBank/DDBJ whole genome shotgun (WGS) entry which is preliminary data.</text>
</comment>
<feature type="domain" description="HTH tetR-type" evidence="6">
    <location>
        <begin position="11"/>
        <end position="71"/>
    </location>
</feature>
<dbReference type="Pfam" id="PF02909">
    <property type="entry name" value="TetR_C_1"/>
    <property type="match status" value="1"/>
</dbReference>
<dbReference type="InterPro" id="IPR004111">
    <property type="entry name" value="Repressor_TetR_C"/>
</dbReference>
<evidence type="ECO:0000256" key="4">
    <source>
        <dbReference type="ARBA" id="ARBA00023163"/>
    </source>
</evidence>
<dbReference type="Pfam" id="PF00440">
    <property type="entry name" value="TetR_N"/>
    <property type="match status" value="1"/>
</dbReference>
<evidence type="ECO:0000256" key="1">
    <source>
        <dbReference type="ARBA" id="ARBA00022491"/>
    </source>
</evidence>
<evidence type="ECO:0000259" key="6">
    <source>
        <dbReference type="PROSITE" id="PS50977"/>
    </source>
</evidence>
<name>A0A853C9Z9_9ACTN</name>
<dbReference type="EMBL" id="JACBZT010000001">
    <property type="protein sequence ID" value="NYJ04474.1"/>
    <property type="molecule type" value="Genomic_DNA"/>
</dbReference>
<dbReference type="InterPro" id="IPR050109">
    <property type="entry name" value="HTH-type_TetR-like_transc_reg"/>
</dbReference>
<dbReference type="GO" id="GO:0045892">
    <property type="term" value="P:negative regulation of DNA-templated transcription"/>
    <property type="evidence" value="ECO:0007669"/>
    <property type="project" value="InterPro"/>
</dbReference>
<dbReference type="InterPro" id="IPR003012">
    <property type="entry name" value="Tet_transcr_reg_TetR"/>
</dbReference>
<keyword evidence="2" id="KW-0805">Transcription regulation</keyword>
<keyword evidence="1" id="KW-0678">Repressor</keyword>
<proteinExistence type="predicted"/>
<dbReference type="PRINTS" id="PR00400">
    <property type="entry name" value="TETREPRESSOR"/>
</dbReference>
<accession>A0A853C9Z9</accession>
<organism evidence="7 8">
    <name type="scientific">Petropleomorpha daqingensis</name>
    <dbReference type="NCBI Taxonomy" id="2026353"/>
    <lineage>
        <taxon>Bacteria</taxon>
        <taxon>Bacillati</taxon>
        <taxon>Actinomycetota</taxon>
        <taxon>Actinomycetes</taxon>
        <taxon>Geodermatophilales</taxon>
        <taxon>Geodermatophilaceae</taxon>
        <taxon>Petropleomorpha</taxon>
    </lineage>
</organism>
<dbReference type="PANTHER" id="PTHR30055:SF151">
    <property type="entry name" value="TRANSCRIPTIONAL REGULATORY PROTEIN"/>
    <property type="match status" value="1"/>
</dbReference>
<dbReference type="GO" id="GO:0000976">
    <property type="term" value="F:transcription cis-regulatory region binding"/>
    <property type="evidence" value="ECO:0007669"/>
    <property type="project" value="TreeGrafter"/>
</dbReference>
<dbReference type="GO" id="GO:0003700">
    <property type="term" value="F:DNA-binding transcription factor activity"/>
    <property type="evidence" value="ECO:0007669"/>
    <property type="project" value="TreeGrafter"/>
</dbReference>
<dbReference type="InterPro" id="IPR009057">
    <property type="entry name" value="Homeodomain-like_sf"/>
</dbReference>
<dbReference type="PRINTS" id="PR00455">
    <property type="entry name" value="HTHTETR"/>
</dbReference>
<keyword evidence="4" id="KW-0804">Transcription</keyword>
<dbReference type="InterPro" id="IPR001647">
    <property type="entry name" value="HTH_TetR"/>
</dbReference>
<evidence type="ECO:0000313" key="7">
    <source>
        <dbReference type="EMBL" id="NYJ04474.1"/>
    </source>
</evidence>
<dbReference type="AlphaFoldDB" id="A0A853C9Z9"/>
<dbReference type="Gene3D" id="1.10.357.10">
    <property type="entry name" value="Tetracycline Repressor, domain 2"/>
    <property type="match status" value="1"/>
</dbReference>